<reference evidence="1" key="1">
    <citation type="journal article" date="2014" name="Front. Microbiol.">
        <title>High frequency of phylogenetically diverse reductive dehalogenase-homologous genes in deep subseafloor sedimentary metagenomes.</title>
        <authorList>
            <person name="Kawai M."/>
            <person name="Futagami T."/>
            <person name="Toyoda A."/>
            <person name="Takaki Y."/>
            <person name="Nishi S."/>
            <person name="Hori S."/>
            <person name="Arai W."/>
            <person name="Tsubouchi T."/>
            <person name="Morono Y."/>
            <person name="Uchiyama I."/>
            <person name="Ito T."/>
            <person name="Fujiyama A."/>
            <person name="Inagaki F."/>
            <person name="Takami H."/>
        </authorList>
    </citation>
    <scope>NUCLEOTIDE SEQUENCE</scope>
    <source>
        <strain evidence="1">Expedition CK06-06</strain>
    </source>
</reference>
<dbReference type="AlphaFoldDB" id="X1F766"/>
<accession>X1F766</accession>
<protein>
    <submittedName>
        <fullName evidence="1">Uncharacterized protein</fullName>
    </submittedName>
</protein>
<sequence>MFGGSMFMLGYEEDVNRANALELEKNYLLNTIQPRTKLRDITISNKIMPLYDRGLYVKSQVIVPQDKDFNLKQEDQDLRNAVVVVNEVREKRGLEPRPWGDVPILPYNVMPFGSAPEKEKGKEKIYSKAEEKAIIEEWKIVYWKAYVRKTINQERLIKSKLSPYFDTQESLVLRNLKKYSKDYKMSELFLFPMAEANEELAIILSPLLQQFIEEAAETFIDDFGIGISFDTKNPFIDDFFKGRKIKMEGINNTTYDALKKTLEEGIQNGETIKELSGRVEHVYKEARGSRSFKIARTEVNTANNFSHFEVMRQAQIEKKEWIT</sequence>
<feature type="non-terminal residue" evidence="1">
    <location>
        <position position="323"/>
    </location>
</feature>
<organism evidence="1">
    <name type="scientific">marine sediment metagenome</name>
    <dbReference type="NCBI Taxonomy" id="412755"/>
    <lineage>
        <taxon>unclassified sequences</taxon>
        <taxon>metagenomes</taxon>
        <taxon>ecological metagenomes</taxon>
    </lineage>
</organism>
<dbReference type="EMBL" id="BARU01009776">
    <property type="protein sequence ID" value="GAH41446.1"/>
    <property type="molecule type" value="Genomic_DNA"/>
</dbReference>
<proteinExistence type="predicted"/>
<evidence type="ECO:0000313" key="1">
    <source>
        <dbReference type="EMBL" id="GAH41446.1"/>
    </source>
</evidence>
<comment type="caution">
    <text evidence="1">The sequence shown here is derived from an EMBL/GenBank/DDBJ whole genome shotgun (WGS) entry which is preliminary data.</text>
</comment>
<name>X1F766_9ZZZZ</name>
<gene>
    <name evidence="1" type="ORF">S03H2_18806</name>
</gene>